<keyword evidence="2" id="KW-0547">Nucleotide-binding</keyword>
<protein>
    <recommendedName>
        <fullName evidence="1">RNA-directed RNA polymerase</fullName>
        <ecNumber evidence="1">2.7.7.48</ecNumber>
    </recommendedName>
    <alternativeName>
        <fullName evidence="4">RNA replicase beta chain</fullName>
    </alternativeName>
</protein>
<evidence type="ECO:0000256" key="2">
    <source>
        <dbReference type="ARBA" id="ARBA00022741"/>
    </source>
</evidence>
<name>A0A1L3KID7_9VIRU</name>
<feature type="binding site" evidence="6">
    <location>
        <position position="287"/>
    </location>
    <ligand>
        <name>Mg(2+)</name>
        <dbReference type="ChEBI" id="CHEBI:18420"/>
        <label>2</label>
    </ligand>
</feature>
<keyword evidence="6" id="KW-0479">Metal-binding</keyword>
<comment type="cofactor">
    <cofactor evidence="6">
        <name>Mg(2+)</name>
        <dbReference type="ChEBI" id="CHEBI:18420"/>
    </cofactor>
    <text evidence="6">Binds 2 Mg(2+) per subunit.</text>
</comment>
<dbReference type="PROSITE" id="PS50522">
    <property type="entry name" value="RDRP_PHAGE"/>
    <property type="match status" value="1"/>
</dbReference>
<dbReference type="GO" id="GO:0003968">
    <property type="term" value="F:RNA-directed RNA polymerase activity"/>
    <property type="evidence" value="ECO:0007669"/>
    <property type="project" value="UniProtKB-EC"/>
</dbReference>
<comment type="catalytic activity">
    <reaction evidence="5">
        <text>RNA(n) + a ribonucleoside 5'-triphosphate = RNA(n+1) + diphosphate</text>
        <dbReference type="Rhea" id="RHEA:21248"/>
        <dbReference type="Rhea" id="RHEA-COMP:14527"/>
        <dbReference type="Rhea" id="RHEA-COMP:17342"/>
        <dbReference type="ChEBI" id="CHEBI:33019"/>
        <dbReference type="ChEBI" id="CHEBI:61557"/>
        <dbReference type="ChEBI" id="CHEBI:140395"/>
        <dbReference type="EC" id="2.7.7.48"/>
    </reaction>
</comment>
<evidence type="ECO:0000256" key="3">
    <source>
        <dbReference type="ARBA" id="ARBA00022953"/>
    </source>
</evidence>
<evidence type="ECO:0000256" key="1">
    <source>
        <dbReference type="ARBA" id="ARBA00012494"/>
    </source>
</evidence>
<dbReference type="Pfam" id="PF03431">
    <property type="entry name" value="RNA_replicase_B"/>
    <property type="match status" value="1"/>
</dbReference>
<evidence type="ECO:0000256" key="6">
    <source>
        <dbReference type="PIRSR" id="PIRSR605093-1"/>
    </source>
</evidence>
<organism evidence="8">
    <name type="scientific">Shahe levi-like virus 1</name>
    <dbReference type="NCBI Taxonomy" id="1923426"/>
    <lineage>
        <taxon>Viruses</taxon>
        <taxon>Riboviria</taxon>
    </lineage>
</organism>
<evidence type="ECO:0000256" key="4">
    <source>
        <dbReference type="ARBA" id="ARBA00030248"/>
    </source>
</evidence>
<reference evidence="8" key="1">
    <citation type="journal article" date="2016" name="Nature">
        <title>Redefining the invertebrate RNA virosphere.</title>
        <authorList>
            <person name="Shi M."/>
            <person name="Lin X.D."/>
            <person name="Tian J.H."/>
            <person name="Chen L.J."/>
            <person name="Chen X."/>
            <person name="Li C.X."/>
            <person name="Qin X.C."/>
            <person name="Li J."/>
            <person name="Cao J.P."/>
            <person name="Eden J.S."/>
            <person name="Buchmann J."/>
            <person name="Wang W."/>
            <person name="Xu J."/>
            <person name="Holmes E.C."/>
            <person name="Zhang Y.Z."/>
        </authorList>
    </citation>
    <scope>NUCLEOTIDE SEQUENCE</scope>
    <source>
        <strain evidence="8">SHWC0209c12428</strain>
    </source>
</reference>
<keyword evidence="6" id="KW-0460">Magnesium</keyword>
<accession>A0A1L3KID7</accession>
<proteinExistence type="predicted"/>
<dbReference type="EMBL" id="KX883557">
    <property type="protein sequence ID" value="APG77171.1"/>
    <property type="molecule type" value="Genomic_RNA"/>
</dbReference>
<dbReference type="EC" id="2.7.7.48" evidence="1"/>
<dbReference type="GO" id="GO:0039694">
    <property type="term" value="P:viral RNA genome replication"/>
    <property type="evidence" value="ECO:0007669"/>
    <property type="project" value="InterPro"/>
</dbReference>
<dbReference type="InterPro" id="IPR007096">
    <property type="entry name" value="RNA-dir_Rpol_cat_phage"/>
</dbReference>
<feature type="binding site" evidence="6">
    <location>
        <position position="364"/>
    </location>
    <ligand>
        <name>Mg(2+)</name>
        <dbReference type="ChEBI" id="CHEBI:18420"/>
        <label>2</label>
    </ligand>
</feature>
<feature type="binding site" evidence="6">
    <location>
        <position position="365"/>
    </location>
    <ligand>
        <name>Mg(2+)</name>
        <dbReference type="ChEBI" id="CHEBI:18420"/>
        <label>2</label>
    </ligand>
</feature>
<feature type="domain" description="RdRp catalytic" evidence="7">
    <location>
        <begin position="272"/>
        <end position="396"/>
    </location>
</feature>
<sequence>MTNPSLPKAFAKVISNFLNIERDNLQFDESFALNRARRKWQEPSSNTVSVLSQKCWEDWSTYDQTVILDPKRVFTLFQERPLFWYKVQQCLSGIHYDARLGGLSFSAGSSFTTSGGRNSIEEKLQFSQWDITHDCFEPFLNLVLANRCLRTALKFRFRALLSAGPAVLIHIPHRVMSKSDKIYVSVDPAHFFSKEFFGRCGNDASNILRIMLFNVVTFQCGSRFSSVPKNNSVRRPINIEPLCNMIVQKCVGNCVRSFLRTSFGVDLDTLADSHRLRISQGDVATIDLKNASDSISIGLCKWLLPPRLFKIMMNSRSHYIKHDEDWFYINKISAMGNGFTFEIMSAILTAIGRQLDPTCTVFGDDIIISNDAAPDMVRSIESVGFRVNPEKTFINSPFRESCGGNFHDHFGYIRSFDFVWPVVDHDCVVLYNKVAALPYPSFRELEQQLRRLIPKALRGPRDSFRTALEYLGASTFAENETNPHLSTYFRCGDMVVSRVPSGDIIEALDKIHIKGTPLIFTGFTSKVEEVGRQIYNVIPTRHFGKLFMYLHANGRCRNAISFSTSWTHCALVFVDGRVFRLRNLLSATA</sequence>
<evidence type="ECO:0000256" key="5">
    <source>
        <dbReference type="ARBA" id="ARBA00048744"/>
    </source>
</evidence>
<evidence type="ECO:0000259" key="7">
    <source>
        <dbReference type="PROSITE" id="PS50522"/>
    </source>
</evidence>
<keyword evidence="3" id="KW-0693">Viral RNA replication</keyword>
<dbReference type="InterPro" id="IPR005093">
    <property type="entry name" value="RNArep_beta"/>
</dbReference>
<dbReference type="GO" id="GO:0000166">
    <property type="term" value="F:nucleotide binding"/>
    <property type="evidence" value="ECO:0007669"/>
    <property type="project" value="UniProtKB-KW"/>
</dbReference>
<evidence type="ECO:0000313" key="8">
    <source>
        <dbReference type="EMBL" id="APG77171.1"/>
    </source>
</evidence>
<dbReference type="GO" id="GO:0046872">
    <property type="term" value="F:metal ion binding"/>
    <property type="evidence" value="ECO:0007669"/>
    <property type="project" value="UniProtKB-KW"/>
</dbReference>